<evidence type="ECO:0000313" key="3">
    <source>
        <dbReference type="Proteomes" id="UP001219518"/>
    </source>
</evidence>
<comment type="caution">
    <text evidence="2">The sequence shown here is derived from an EMBL/GenBank/DDBJ whole genome shotgun (WGS) entry which is preliminary data.</text>
</comment>
<keyword evidence="2" id="KW-0406">Ion transport</keyword>
<sequence>MLLPVCRSPCAGPGTRFCVLALLFVAYLLLGATLFSHIEGPVEKERAADLRRLRAQFLRDHPCVSACRLAALSA</sequence>
<reference evidence="2" key="1">
    <citation type="submission" date="2021-07" db="EMBL/GenBank/DDBJ databases">
        <authorList>
            <person name="Catto M.A."/>
            <person name="Jacobson A."/>
            <person name="Kennedy G."/>
            <person name="Labadie P."/>
            <person name="Hunt B.G."/>
            <person name="Srinivasan R."/>
        </authorList>
    </citation>
    <scope>NUCLEOTIDE SEQUENCE</scope>
    <source>
        <strain evidence="2">PL_HMW_Pooled</strain>
        <tissue evidence="2">Head</tissue>
    </source>
</reference>
<evidence type="ECO:0000313" key="2">
    <source>
        <dbReference type="EMBL" id="KAK3925895.1"/>
    </source>
</evidence>
<dbReference type="AlphaFoldDB" id="A0AAE1LNH4"/>
<keyword evidence="1" id="KW-1133">Transmembrane helix</keyword>
<reference evidence="2" key="2">
    <citation type="journal article" date="2023" name="BMC Genomics">
        <title>Pest status, molecular evolution, and epigenetic factors derived from the genome assembly of Frankliniella fusca, a thysanopteran phytovirus vector.</title>
        <authorList>
            <person name="Catto M.A."/>
            <person name="Labadie P.E."/>
            <person name="Jacobson A.L."/>
            <person name="Kennedy G.G."/>
            <person name="Srinivasan R."/>
            <person name="Hunt B.G."/>
        </authorList>
    </citation>
    <scope>NUCLEOTIDE SEQUENCE</scope>
    <source>
        <strain evidence="2">PL_HMW_Pooled</strain>
    </source>
</reference>
<name>A0AAE1LNH4_9NEOP</name>
<keyword evidence="2" id="KW-0407">Ion channel</keyword>
<protein>
    <submittedName>
        <fullName evidence="2">Potassium channel subfamily K member 4</fullName>
    </submittedName>
</protein>
<keyword evidence="2" id="KW-0813">Transport</keyword>
<organism evidence="2 3">
    <name type="scientific">Frankliniella fusca</name>
    <dbReference type="NCBI Taxonomy" id="407009"/>
    <lineage>
        <taxon>Eukaryota</taxon>
        <taxon>Metazoa</taxon>
        <taxon>Ecdysozoa</taxon>
        <taxon>Arthropoda</taxon>
        <taxon>Hexapoda</taxon>
        <taxon>Insecta</taxon>
        <taxon>Pterygota</taxon>
        <taxon>Neoptera</taxon>
        <taxon>Paraneoptera</taxon>
        <taxon>Thysanoptera</taxon>
        <taxon>Terebrantia</taxon>
        <taxon>Thripoidea</taxon>
        <taxon>Thripidae</taxon>
        <taxon>Frankliniella</taxon>
    </lineage>
</organism>
<dbReference type="Proteomes" id="UP001219518">
    <property type="component" value="Unassembled WGS sequence"/>
</dbReference>
<keyword evidence="1" id="KW-0472">Membrane</keyword>
<feature type="transmembrane region" description="Helical" evidence="1">
    <location>
        <begin position="17"/>
        <end position="38"/>
    </location>
</feature>
<keyword evidence="1" id="KW-0812">Transmembrane</keyword>
<dbReference type="Gene3D" id="1.10.287.70">
    <property type="match status" value="1"/>
</dbReference>
<gene>
    <name evidence="2" type="ORF">KUF71_014144</name>
</gene>
<keyword evidence="3" id="KW-1185">Reference proteome</keyword>
<dbReference type="EMBL" id="JAHWGI010001240">
    <property type="protein sequence ID" value="KAK3925895.1"/>
    <property type="molecule type" value="Genomic_DNA"/>
</dbReference>
<evidence type="ECO:0000256" key="1">
    <source>
        <dbReference type="SAM" id="Phobius"/>
    </source>
</evidence>
<accession>A0AAE1LNH4</accession>
<proteinExistence type="predicted"/>
<dbReference type="GO" id="GO:0034220">
    <property type="term" value="P:monoatomic ion transmembrane transport"/>
    <property type="evidence" value="ECO:0007669"/>
    <property type="project" value="UniProtKB-KW"/>
</dbReference>